<keyword evidence="12" id="KW-1185">Reference proteome</keyword>
<feature type="transmembrane region" description="Helical" evidence="9">
    <location>
        <begin position="288"/>
        <end position="308"/>
    </location>
</feature>
<keyword evidence="2" id="KW-1003">Cell membrane</keyword>
<keyword evidence="7 11" id="KW-0675">Receptor</keyword>
<dbReference type="GO" id="GO:0005886">
    <property type="term" value="C:plasma membrane"/>
    <property type="evidence" value="ECO:0007669"/>
    <property type="project" value="UniProtKB-SubCell"/>
</dbReference>
<sequence>MELSVREVMLTSDLPYEDFNTTIIDNMQIQRPLLVETILTITLITIISISILGNVTVLFAFSKSSELREQISSVFTVNLAITDIGCATTVMPFTLISVWFDFWIFGNFACGLVCFLNYCFIIVSMWTLALISIDRHLYCIYPFRYQEIMSHRRALFLTVLTWCLGFLFGSLPSFLNVVIYDHAEIICAVNWEADPVKVLSFTLSAFVICFMTPMVVMLYCYQGLYRVAQRHAKQMKERCGEQNLGDSAVSEIMDNTVQYIANVPIDTNEREKRNEKVRQRRTTNNSKAIRSICIMFAAYLICNTPFSVTKLLKCVFSDNNVVPFYVNTAASWIAFTNPCCNPVIYSIYREDFKAAVRKMLPSIFSRKSNMQVRPFENKRSGEVRTIIAASEANIYGTPSESSSQSKVPVVKLDTIESNGQQPMIIITPPLLERV</sequence>
<dbReference type="OrthoDB" id="6159456at2759"/>
<proteinExistence type="predicted"/>
<dbReference type="EMBL" id="JAIZAY010000008">
    <property type="protein sequence ID" value="KAJ8037313.1"/>
    <property type="molecule type" value="Genomic_DNA"/>
</dbReference>
<feature type="domain" description="G-protein coupled receptors family 1 profile" evidence="10">
    <location>
        <begin position="53"/>
        <end position="345"/>
    </location>
</feature>
<evidence type="ECO:0000256" key="4">
    <source>
        <dbReference type="ARBA" id="ARBA00022989"/>
    </source>
</evidence>
<dbReference type="GO" id="GO:0004930">
    <property type="term" value="F:G protein-coupled receptor activity"/>
    <property type="evidence" value="ECO:0007669"/>
    <property type="project" value="UniProtKB-KW"/>
</dbReference>
<dbReference type="AlphaFoldDB" id="A0A9Q1C308"/>
<evidence type="ECO:0000256" key="5">
    <source>
        <dbReference type="ARBA" id="ARBA00023040"/>
    </source>
</evidence>
<evidence type="ECO:0000313" key="12">
    <source>
        <dbReference type="Proteomes" id="UP001152320"/>
    </source>
</evidence>
<organism evidence="11 12">
    <name type="scientific">Holothuria leucospilota</name>
    <name type="common">Black long sea cucumber</name>
    <name type="synonym">Mertensiothuria leucospilota</name>
    <dbReference type="NCBI Taxonomy" id="206669"/>
    <lineage>
        <taxon>Eukaryota</taxon>
        <taxon>Metazoa</taxon>
        <taxon>Echinodermata</taxon>
        <taxon>Eleutherozoa</taxon>
        <taxon>Echinozoa</taxon>
        <taxon>Holothuroidea</taxon>
        <taxon>Aspidochirotacea</taxon>
        <taxon>Aspidochirotida</taxon>
        <taxon>Holothuriidae</taxon>
        <taxon>Holothuria</taxon>
    </lineage>
</organism>
<feature type="transmembrane region" description="Helical" evidence="9">
    <location>
        <begin position="37"/>
        <end position="61"/>
    </location>
</feature>
<evidence type="ECO:0000256" key="9">
    <source>
        <dbReference type="SAM" id="Phobius"/>
    </source>
</evidence>
<dbReference type="Proteomes" id="UP001152320">
    <property type="component" value="Chromosome 8"/>
</dbReference>
<dbReference type="Gene3D" id="1.20.1070.10">
    <property type="entry name" value="Rhodopsin 7-helix transmembrane proteins"/>
    <property type="match status" value="1"/>
</dbReference>
<evidence type="ECO:0000256" key="2">
    <source>
        <dbReference type="ARBA" id="ARBA00022475"/>
    </source>
</evidence>
<keyword evidence="3 9" id="KW-0812">Transmembrane</keyword>
<feature type="transmembrane region" description="Helical" evidence="9">
    <location>
        <begin position="199"/>
        <end position="221"/>
    </location>
</feature>
<dbReference type="PANTHER" id="PTHR22752">
    <property type="entry name" value="G PROTEIN-COUPLED RECEPTOR"/>
    <property type="match status" value="1"/>
</dbReference>
<feature type="transmembrane region" description="Helical" evidence="9">
    <location>
        <begin position="154"/>
        <end position="179"/>
    </location>
</feature>
<evidence type="ECO:0000256" key="6">
    <source>
        <dbReference type="ARBA" id="ARBA00023136"/>
    </source>
</evidence>
<accession>A0A9Q1C308</accession>
<protein>
    <submittedName>
        <fullName evidence="11">Alpha-1A adrenergic receptor</fullName>
    </submittedName>
</protein>
<comment type="caution">
    <text evidence="11">The sequence shown here is derived from an EMBL/GenBank/DDBJ whole genome shotgun (WGS) entry which is preliminary data.</text>
</comment>
<dbReference type="InterPro" id="IPR017452">
    <property type="entry name" value="GPCR_Rhodpsn_7TM"/>
</dbReference>
<keyword evidence="6 9" id="KW-0472">Membrane</keyword>
<dbReference type="PROSITE" id="PS50262">
    <property type="entry name" value="G_PROTEIN_RECEP_F1_2"/>
    <property type="match status" value="1"/>
</dbReference>
<reference evidence="11" key="1">
    <citation type="submission" date="2021-10" db="EMBL/GenBank/DDBJ databases">
        <title>Tropical sea cucumber genome reveals ecological adaptation and Cuvierian tubules defense mechanism.</title>
        <authorList>
            <person name="Chen T."/>
        </authorList>
    </citation>
    <scope>NUCLEOTIDE SEQUENCE</scope>
    <source>
        <strain evidence="11">Nanhai2018</strain>
        <tissue evidence="11">Muscle</tissue>
    </source>
</reference>
<comment type="subcellular location">
    <subcellularLocation>
        <location evidence="1">Cell membrane</location>
        <topology evidence="1">Multi-pass membrane protein</topology>
    </subcellularLocation>
</comment>
<keyword evidence="8" id="KW-0807">Transducer</keyword>
<gene>
    <name evidence="11" type="ORF">HOLleu_18103</name>
</gene>
<evidence type="ECO:0000256" key="8">
    <source>
        <dbReference type="ARBA" id="ARBA00023224"/>
    </source>
</evidence>
<dbReference type="SUPFAM" id="SSF81321">
    <property type="entry name" value="Family A G protein-coupled receptor-like"/>
    <property type="match status" value="1"/>
</dbReference>
<dbReference type="CDD" id="cd00637">
    <property type="entry name" value="7tm_classA_rhodopsin-like"/>
    <property type="match status" value="1"/>
</dbReference>
<name>A0A9Q1C308_HOLLE</name>
<evidence type="ECO:0000256" key="1">
    <source>
        <dbReference type="ARBA" id="ARBA00004651"/>
    </source>
</evidence>
<feature type="transmembrane region" description="Helical" evidence="9">
    <location>
        <begin position="73"/>
        <end position="96"/>
    </location>
</feature>
<evidence type="ECO:0000313" key="11">
    <source>
        <dbReference type="EMBL" id="KAJ8037313.1"/>
    </source>
</evidence>
<evidence type="ECO:0000256" key="7">
    <source>
        <dbReference type="ARBA" id="ARBA00023170"/>
    </source>
</evidence>
<evidence type="ECO:0000256" key="3">
    <source>
        <dbReference type="ARBA" id="ARBA00022692"/>
    </source>
</evidence>
<evidence type="ECO:0000259" key="10">
    <source>
        <dbReference type="PROSITE" id="PS50262"/>
    </source>
</evidence>
<dbReference type="Pfam" id="PF00001">
    <property type="entry name" value="7tm_1"/>
    <property type="match status" value="1"/>
</dbReference>
<feature type="transmembrane region" description="Helical" evidence="9">
    <location>
        <begin position="102"/>
        <end position="133"/>
    </location>
</feature>
<keyword evidence="4 9" id="KW-1133">Transmembrane helix</keyword>
<keyword evidence="5" id="KW-0297">G-protein coupled receptor</keyword>
<dbReference type="InterPro" id="IPR000276">
    <property type="entry name" value="GPCR_Rhodpsn"/>
</dbReference>
<dbReference type="PRINTS" id="PR00237">
    <property type="entry name" value="GPCRRHODOPSN"/>
</dbReference>